<dbReference type="EMBL" id="ANOF01000127">
    <property type="protein sequence ID" value="EMI25337.1"/>
    <property type="molecule type" value="Genomic_DNA"/>
</dbReference>
<sequence length="61" mass="6756">MNPTPSRLSNPFFHRQIRLAHPSETRPPHSQPFNIRTTAAPTMAALTTPDQTAAKRDCGDT</sequence>
<proteinExistence type="predicted"/>
<dbReference type="PATRIC" id="fig|1263868.3.peg.4398"/>
<evidence type="ECO:0000313" key="2">
    <source>
        <dbReference type="Proteomes" id="UP000011996"/>
    </source>
</evidence>
<dbReference type="AlphaFoldDB" id="M5SCE5"/>
<dbReference type="Proteomes" id="UP000011996">
    <property type="component" value="Unassembled WGS sequence"/>
</dbReference>
<organism evidence="1 2">
    <name type="scientific">Rhodopirellula europaea SH398</name>
    <dbReference type="NCBI Taxonomy" id="1263868"/>
    <lineage>
        <taxon>Bacteria</taxon>
        <taxon>Pseudomonadati</taxon>
        <taxon>Planctomycetota</taxon>
        <taxon>Planctomycetia</taxon>
        <taxon>Pirellulales</taxon>
        <taxon>Pirellulaceae</taxon>
        <taxon>Rhodopirellula</taxon>
    </lineage>
</organism>
<name>M5SCE5_9BACT</name>
<accession>M5SCE5</accession>
<reference evidence="1 2" key="1">
    <citation type="journal article" date="2013" name="Mar. Genomics">
        <title>Expression of sulfatases in Rhodopirellula baltica and the diversity of sulfatases in the genus Rhodopirellula.</title>
        <authorList>
            <person name="Wegner C.E."/>
            <person name="Richter-Heitmann T."/>
            <person name="Klindworth A."/>
            <person name="Klockow C."/>
            <person name="Richter M."/>
            <person name="Achstetter T."/>
            <person name="Glockner F.O."/>
            <person name="Harder J."/>
        </authorList>
    </citation>
    <scope>NUCLEOTIDE SEQUENCE [LARGE SCALE GENOMIC DNA]</scope>
    <source>
        <strain evidence="1 2">SH398</strain>
    </source>
</reference>
<gene>
    <name evidence="1" type="ORF">RESH_04062</name>
</gene>
<comment type="caution">
    <text evidence="1">The sequence shown here is derived from an EMBL/GenBank/DDBJ whole genome shotgun (WGS) entry which is preliminary data.</text>
</comment>
<protein>
    <submittedName>
        <fullName evidence="1">Uncharacterized protein</fullName>
    </submittedName>
</protein>
<evidence type="ECO:0000313" key="1">
    <source>
        <dbReference type="EMBL" id="EMI25337.1"/>
    </source>
</evidence>
<dbReference type="STRING" id="1263868.RESH_04062"/>